<reference evidence="1 2" key="1">
    <citation type="submission" date="2020-08" db="EMBL/GenBank/DDBJ databases">
        <title>Genomic Encyclopedia of Type Strains, Phase III (KMG-III): the genomes of soil and plant-associated and newly described type strains.</title>
        <authorList>
            <person name="Whitman W."/>
        </authorList>
    </citation>
    <scope>NUCLEOTIDE SEQUENCE [LARGE SCALE GENOMIC DNA]</scope>
    <source>
        <strain evidence="1 2">CECT 7247</strain>
    </source>
</reference>
<keyword evidence="2" id="KW-1185">Reference proteome</keyword>
<dbReference type="Proteomes" id="UP000574369">
    <property type="component" value="Unassembled WGS sequence"/>
</dbReference>
<name>A0ABR6GPD8_9BURK</name>
<gene>
    <name evidence="1" type="ORF">FHS28_001355</name>
</gene>
<evidence type="ECO:0000313" key="2">
    <source>
        <dbReference type="Proteomes" id="UP000574369"/>
    </source>
</evidence>
<sequence>MSIYSRRQITARYRELLKSEPRLHAIQTTASEFGHSAETIEQVITQSAVTAYLHALGLDGAPAAAVLKAAAEAFGMDTGVLMDAVQEQHAAMEA</sequence>
<comment type="caution">
    <text evidence="1">The sequence shown here is derived from an EMBL/GenBank/DDBJ whole genome shotgun (WGS) entry which is preliminary data.</text>
</comment>
<dbReference type="RefSeq" id="WP_088449864.1">
    <property type="nucleotide sequence ID" value="NZ_JACHXO010000002.1"/>
</dbReference>
<organism evidence="1 2">
    <name type="scientific">Roseateles terrae</name>
    <dbReference type="NCBI Taxonomy" id="431060"/>
    <lineage>
        <taxon>Bacteria</taxon>
        <taxon>Pseudomonadati</taxon>
        <taxon>Pseudomonadota</taxon>
        <taxon>Betaproteobacteria</taxon>
        <taxon>Burkholderiales</taxon>
        <taxon>Sphaerotilaceae</taxon>
        <taxon>Roseateles</taxon>
    </lineage>
</organism>
<dbReference type="EMBL" id="JACHXO010000002">
    <property type="protein sequence ID" value="MBB3193970.1"/>
    <property type="molecule type" value="Genomic_DNA"/>
</dbReference>
<protein>
    <submittedName>
        <fullName evidence="1">Uncharacterized protein</fullName>
    </submittedName>
</protein>
<proteinExistence type="predicted"/>
<accession>A0ABR6GPD8</accession>
<evidence type="ECO:0000313" key="1">
    <source>
        <dbReference type="EMBL" id="MBB3193970.1"/>
    </source>
</evidence>